<name>A0A381N3Z5_9ZZZZ</name>
<evidence type="ECO:0000313" key="1">
    <source>
        <dbReference type="EMBL" id="SUZ49340.1"/>
    </source>
</evidence>
<dbReference type="EMBL" id="UINC01000111">
    <property type="protein sequence ID" value="SUZ49340.1"/>
    <property type="molecule type" value="Genomic_DNA"/>
</dbReference>
<proteinExistence type="predicted"/>
<reference evidence="1" key="1">
    <citation type="submission" date="2018-05" db="EMBL/GenBank/DDBJ databases">
        <authorList>
            <person name="Lanie J.A."/>
            <person name="Ng W.-L."/>
            <person name="Kazmierczak K.M."/>
            <person name="Andrzejewski T.M."/>
            <person name="Davidsen T.M."/>
            <person name="Wayne K.J."/>
            <person name="Tettelin H."/>
            <person name="Glass J.I."/>
            <person name="Rusch D."/>
            <person name="Podicherti R."/>
            <person name="Tsui H.-C.T."/>
            <person name="Winkler M.E."/>
        </authorList>
    </citation>
    <scope>NUCLEOTIDE SEQUENCE</scope>
</reference>
<organism evidence="1">
    <name type="scientific">marine metagenome</name>
    <dbReference type="NCBI Taxonomy" id="408172"/>
    <lineage>
        <taxon>unclassified sequences</taxon>
        <taxon>metagenomes</taxon>
        <taxon>ecological metagenomes</taxon>
    </lineage>
</organism>
<dbReference type="AlphaFoldDB" id="A0A381N3Z5"/>
<gene>
    <name evidence="1" type="ORF">METZ01_LOCUS2194</name>
</gene>
<sequence>MTLTSAEITEAQLLAGVGCFKE</sequence>
<accession>A0A381N3Z5</accession>
<protein>
    <submittedName>
        <fullName evidence="1">Uncharacterized protein</fullName>
    </submittedName>
</protein>